<keyword evidence="13" id="KW-0234">DNA repair</keyword>
<dbReference type="Gene3D" id="3.30.1490.20">
    <property type="entry name" value="ATP-grasp fold, A domain"/>
    <property type="match status" value="1"/>
</dbReference>
<keyword evidence="11" id="KW-0267">Excision nuclease</keyword>
<gene>
    <name evidence="19" type="primary">uvrA</name>
    <name evidence="19" type="ORF">O7R10_01870</name>
</gene>
<evidence type="ECO:0000256" key="14">
    <source>
        <dbReference type="ARBA" id="ARBA00023236"/>
    </source>
</evidence>
<evidence type="ECO:0000256" key="6">
    <source>
        <dbReference type="ARBA" id="ARBA00022763"/>
    </source>
</evidence>
<dbReference type="Pfam" id="PF17760">
    <property type="entry name" value="UvrA_inter"/>
    <property type="match status" value="1"/>
</dbReference>
<comment type="similarity">
    <text evidence="15">Belongs to the ABC transporter superfamily. UvrA family.</text>
</comment>
<dbReference type="InterPro" id="IPR027417">
    <property type="entry name" value="P-loop_NTPase"/>
</dbReference>
<feature type="domain" description="ABC transporter" evidence="18">
    <location>
        <begin position="368"/>
        <end position="601"/>
    </location>
</feature>
<evidence type="ECO:0000256" key="2">
    <source>
        <dbReference type="ARBA" id="ARBA00022490"/>
    </source>
</evidence>
<evidence type="ECO:0000256" key="16">
    <source>
        <dbReference type="ARBA" id="ARBA00039316"/>
    </source>
</evidence>
<evidence type="ECO:0000256" key="8">
    <source>
        <dbReference type="ARBA" id="ARBA00022771"/>
    </source>
</evidence>
<dbReference type="Proteomes" id="UP001210120">
    <property type="component" value="Chromosome"/>
</dbReference>
<proteinExistence type="inferred from homology"/>
<dbReference type="InterPro" id="IPR004602">
    <property type="entry name" value="UvrA"/>
</dbReference>
<evidence type="ECO:0000256" key="13">
    <source>
        <dbReference type="ARBA" id="ARBA00023204"/>
    </source>
</evidence>
<name>A0ABY7M0U0_9MOLU</name>
<dbReference type="NCBIfam" id="TIGR00630">
    <property type="entry name" value="uvra"/>
    <property type="match status" value="1"/>
</dbReference>
<comment type="subcellular location">
    <subcellularLocation>
        <location evidence="1">Cytoplasm</location>
    </subcellularLocation>
</comment>
<keyword evidence="19" id="KW-0378">Hydrolase</keyword>
<organism evidence="19 20">
    <name type="scientific">Candidatus Phytoplasma sacchari</name>
    <dbReference type="NCBI Taxonomy" id="2609813"/>
    <lineage>
        <taxon>Bacteria</taxon>
        <taxon>Bacillati</taxon>
        <taxon>Mycoplasmatota</taxon>
        <taxon>Mollicutes</taxon>
        <taxon>Acholeplasmatales</taxon>
        <taxon>Acholeplasmataceae</taxon>
        <taxon>Candidatus Phytoplasma</taxon>
        <taxon>16SrXI (Rice yellow dwarf group)</taxon>
    </lineage>
</organism>
<keyword evidence="4" id="KW-0677">Repeat</keyword>
<dbReference type="EMBL" id="CP115156">
    <property type="protein sequence ID" value="WBL31338.1"/>
    <property type="molecule type" value="Genomic_DNA"/>
</dbReference>
<evidence type="ECO:0000256" key="17">
    <source>
        <dbReference type="ARBA" id="ARBA00042156"/>
    </source>
</evidence>
<dbReference type="Gene3D" id="1.10.8.280">
    <property type="entry name" value="ABC transporter ATPase domain-like"/>
    <property type="match status" value="1"/>
</dbReference>
<evidence type="ECO:0000256" key="11">
    <source>
        <dbReference type="ARBA" id="ARBA00022881"/>
    </source>
</evidence>
<evidence type="ECO:0000256" key="15">
    <source>
        <dbReference type="ARBA" id="ARBA00038000"/>
    </source>
</evidence>
<dbReference type="SUPFAM" id="SSF52540">
    <property type="entry name" value="P-loop containing nucleoside triphosphate hydrolases"/>
    <property type="match status" value="2"/>
</dbReference>
<keyword evidence="14" id="KW-0742">SOS response</keyword>
<dbReference type="Pfam" id="PF17755">
    <property type="entry name" value="UvrA_DNA-bind"/>
    <property type="match status" value="1"/>
</dbReference>
<accession>A0ABY7M0U0</accession>
<dbReference type="InterPro" id="IPR013815">
    <property type="entry name" value="ATP_grasp_subdomain_1"/>
</dbReference>
<evidence type="ECO:0000256" key="3">
    <source>
        <dbReference type="ARBA" id="ARBA00022723"/>
    </source>
</evidence>
<reference evidence="19" key="1">
    <citation type="submission" date="2022-12" db="EMBL/GenBank/DDBJ databases">
        <title>Genomic Characterization of Candidatus Phytoplasma sacchari in China.</title>
        <authorList>
            <person name="Zhang R.-Y."/>
        </authorList>
    </citation>
    <scope>NUCLEOTIDE SEQUENCE [LARGE SCALE GENOMIC DNA]</scope>
    <source>
        <strain evidence="19">SCWL1</strain>
    </source>
</reference>
<dbReference type="InterPro" id="IPR003439">
    <property type="entry name" value="ABC_transporter-like_ATP-bd"/>
</dbReference>
<keyword evidence="6" id="KW-0227">DNA damage</keyword>
<keyword evidence="12" id="KW-0238">DNA-binding</keyword>
<dbReference type="Gene3D" id="1.20.1580.10">
    <property type="entry name" value="ABC transporter ATPase like domain"/>
    <property type="match status" value="2"/>
</dbReference>
<keyword evidence="7" id="KW-0228">DNA excision</keyword>
<dbReference type="InterPro" id="IPR017871">
    <property type="entry name" value="ABC_transporter-like_CS"/>
</dbReference>
<keyword evidence="10" id="KW-0067">ATP-binding</keyword>
<dbReference type="PANTHER" id="PTHR43152">
    <property type="entry name" value="UVRABC SYSTEM PROTEIN A"/>
    <property type="match status" value="1"/>
</dbReference>
<evidence type="ECO:0000259" key="18">
    <source>
        <dbReference type="PROSITE" id="PS50893"/>
    </source>
</evidence>
<keyword evidence="9" id="KW-0862">Zinc</keyword>
<dbReference type="Gene3D" id="3.40.50.300">
    <property type="entry name" value="P-loop containing nucleotide triphosphate hydrolases"/>
    <property type="match status" value="2"/>
</dbReference>
<evidence type="ECO:0000256" key="10">
    <source>
        <dbReference type="ARBA" id="ARBA00022840"/>
    </source>
</evidence>
<keyword evidence="8" id="KW-0863">Zinc-finger</keyword>
<keyword evidence="5" id="KW-0547">Nucleotide-binding</keyword>
<evidence type="ECO:0000313" key="19">
    <source>
        <dbReference type="EMBL" id="WBL31338.1"/>
    </source>
</evidence>
<protein>
    <recommendedName>
        <fullName evidence="16">UvrABC system protein A</fullName>
    </recommendedName>
    <alternativeName>
        <fullName evidence="17">Excinuclease ABC subunit A</fullName>
    </alternativeName>
</protein>
<dbReference type="PROSITE" id="PS50893">
    <property type="entry name" value="ABC_TRANSPORTER_2"/>
    <property type="match status" value="2"/>
</dbReference>
<evidence type="ECO:0000313" key="20">
    <source>
        <dbReference type="Proteomes" id="UP001210120"/>
    </source>
</evidence>
<keyword evidence="3" id="KW-0479">Metal-binding</keyword>
<evidence type="ECO:0000256" key="4">
    <source>
        <dbReference type="ARBA" id="ARBA00022737"/>
    </source>
</evidence>
<evidence type="ECO:0000256" key="9">
    <source>
        <dbReference type="ARBA" id="ARBA00022833"/>
    </source>
</evidence>
<feature type="domain" description="ABC transporter" evidence="18">
    <location>
        <begin position="615"/>
        <end position="942"/>
    </location>
</feature>
<dbReference type="NCBIfam" id="NF001503">
    <property type="entry name" value="PRK00349.1"/>
    <property type="match status" value="1"/>
</dbReference>
<dbReference type="InterPro" id="IPR041552">
    <property type="entry name" value="UvrA_DNA-bd"/>
</dbReference>
<sequence>MKKIKNEIISIKGARTNNLKNINIDIPKFKFIVVSGISGSGKSSLVFDTIYQEGKRRYIESLSTYERQFLGNFEKPDVDEIEGLCPSISVEQKTVYNNFRSTVGTITEIYDYLRLIYSNISLPYDPLTNLPLKIKSIEEICLEILKLTNNKKIFIMSPIIENEKGEHQEILKNLIKEGFNRFFINQKIFSFENFFPSLKDNVKNDIYVIIDRFSKVSSEIKNRLYNSLKLSFSLSKNKVFVLIDEKKILKFYLDSSNVNIDFKIPKKEMRLFSFNTPYGGACPFCKGLGFKNKFLSELILDLNKSITEGGIIPYKRYKKIFYQIDNLEEFCFKKKININIQLKKLSSQDIDILLYGNYKNDDVKIKNNKENHILKEKNNLFRGIIPTLEYVIQKVHPNDYIMIWLKKFMSEKRCDYCLGARLNKGSLIFKINDKNIYELTELTIDKLLDFIDNLKLTQEEKKISFSAFQEVYQRLTFIKNMGLGYLTLSRRGNSLSGGESQRIKLAKQIGSKLSGVLYALDEPSIGLHQKDNYNLILALKKIKEFGNTLLVVEHDHETMLSADYLIDIGPLAGNNGGKIVAFGTPSEVMKISSSITGQYLSGFKKINIPDLRNNIDPKKIIQVKNACKNNLKNINVNFPLGVFIVVTGVSGSGKSTLVNKILLKGLKKKNILYSKIQNLVIDEYNFINKIIEISQSPIGKNPRSNPITYTGIFDKIREIFVNLHESKIRGYQKGHFSFNVKNGRCEFCFGEGIKKVYMYFLPDVLIKCEKCKGKKFNKEVLEIKYKDKNIYDILNMTVDEAYIFFQNHLKIKKYLKILKEVGLGYIYLGQNSDTLSGGEAQKIKLAVELNKKISPNNLYIFDEPTIGLHTEDIKKLIEIIHRITKKKATIITIEHNLDIIKNADYIIDLGPGGGEDGGNIIAQGTPEEIINIKESYTGQYLKKILKI</sequence>
<evidence type="ECO:0000256" key="7">
    <source>
        <dbReference type="ARBA" id="ARBA00022769"/>
    </source>
</evidence>
<dbReference type="GO" id="GO:0016787">
    <property type="term" value="F:hydrolase activity"/>
    <property type="evidence" value="ECO:0007669"/>
    <property type="project" value="UniProtKB-KW"/>
</dbReference>
<keyword evidence="2" id="KW-0963">Cytoplasm</keyword>
<keyword evidence="20" id="KW-1185">Reference proteome</keyword>
<dbReference type="PANTHER" id="PTHR43152:SF3">
    <property type="entry name" value="UVRABC SYSTEM PROTEIN A"/>
    <property type="match status" value="1"/>
</dbReference>
<dbReference type="PROSITE" id="PS00211">
    <property type="entry name" value="ABC_TRANSPORTER_1"/>
    <property type="match status" value="2"/>
</dbReference>
<dbReference type="InterPro" id="IPR041102">
    <property type="entry name" value="UvrA_inter"/>
</dbReference>
<evidence type="ECO:0000256" key="1">
    <source>
        <dbReference type="ARBA" id="ARBA00004496"/>
    </source>
</evidence>
<evidence type="ECO:0000256" key="5">
    <source>
        <dbReference type="ARBA" id="ARBA00022741"/>
    </source>
</evidence>
<evidence type="ECO:0000256" key="12">
    <source>
        <dbReference type="ARBA" id="ARBA00023125"/>
    </source>
</evidence>